<proteinExistence type="predicted"/>
<dbReference type="Proteomes" id="UP000289437">
    <property type="component" value="Unassembled WGS sequence"/>
</dbReference>
<comment type="caution">
    <text evidence="3">The sequence shown here is derived from an EMBL/GenBank/DDBJ whole genome shotgun (WGS) entry which is preliminary data.</text>
</comment>
<name>A0A4Q0T6W1_9BACT</name>
<organism evidence="3 4">
    <name type="scientific">Granulicella sibirica</name>
    <dbReference type="NCBI Taxonomy" id="2479048"/>
    <lineage>
        <taxon>Bacteria</taxon>
        <taxon>Pseudomonadati</taxon>
        <taxon>Acidobacteriota</taxon>
        <taxon>Terriglobia</taxon>
        <taxon>Terriglobales</taxon>
        <taxon>Acidobacteriaceae</taxon>
        <taxon>Granulicella</taxon>
    </lineage>
</organism>
<evidence type="ECO:0000256" key="1">
    <source>
        <dbReference type="SAM" id="MobiDB-lite"/>
    </source>
</evidence>
<evidence type="ECO:0000313" key="3">
    <source>
        <dbReference type="EMBL" id="RXH57779.1"/>
    </source>
</evidence>
<reference evidence="3 4" key="1">
    <citation type="submission" date="2018-11" db="EMBL/GenBank/DDBJ databases">
        <authorList>
            <person name="Mardanov A.V."/>
            <person name="Ravin N.V."/>
            <person name="Dedysh S.N."/>
        </authorList>
    </citation>
    <scope>NUCLEOTIDE SEQUENCE [LARGE SCALE GENOMIC DNA]</scope>
    <source>
        <strain evidence="3 4">AF10</strain>
    </source>
</reference>
<sequence>MPVRQLFALLVALCLARASAQAPANATPQLSPQAAYDQAVRPLEITRRSPQNWSEAELDALKIATEEAKTSCHARAPDQFAGEDFLAYALLCAFAQEWAPVQVASSLYLAAYEKADPDARAKDFPSLSKAFDYKVQASLHLKDPDTALATSRDMLRTVPWDGLASDATGSTVRYIQLIQNQHAVSLLLQRQPILLALLKAHPTTGPPAHALYADAIALPAMQQFANQPKDAESSFAELEASLPADISSDDAILIAETRRQYKLLGGPLPKFTTTAWLLDPAAPAMPDPQTSFGAATVFLLFPDWCNQCLAVGPRFAPQGHRLNETEARFYALLAQATPPPKPAPKENAKSGKSTRSAAPATLLPGEKPGLPRVDLSLTIKPTAAALLVETPTFAVPKETLNSFVATDFPLIVVVDHSGIVRNIQVAPDTALVPGGLIDQLAAWVVERWPRAR</sequence>
<dbReference type="OrthoDB" id="116656at2"/>
<reference evidence="4" key="2">
    <citation type="submission" date="2019-02" db="EMBL/GenBank/DDBJ databases">
        <title>Granulicella sibirica sp. nov., a psychrotolerant acidobacterium isolated from an organic soil layer in forested tundra, West Siberia.</title>
        <authorList>
            <person name="Oshkin I.Y."/>
            <person name="Kulichevskaya I.S."/>
            <person name="Rijpstra W.I.C."/>
            <person name="Sinninghe Damste J.S."/>
            <person name="Rakitin A.L."/>
            <person name="Ravin N.V."/>
            <person name="Dedysh S.N."/>
        </authorList>
    </citation>
    <scope>NUCLEOTIDE SEQUENCE [LARGE SCALE GENOMIC DNA]</scope>
    <source>
        <strain evidence="4">AF10</strain>
    </source>
</reference>
<evidence type="ECO:0000256" key="2">
    <source>
        <dbReference type="SAM" id="SignalP"/>
    </source>
</evidence>
<protein>
    <recommendedName>
        <fullName evidence="5">Thioredoxin domain-containing protein</fullName>
    </recommendedName>
</protein>
<dbReference type="RefSeq" id="WP_128911892.1">
    <property type="nucleotide sequence ID" value="NZ_RDSM01000001.1"/>
</dbReference>
<dbReference type="AlphaFoldDB" id="A0A4Q0T6W1"/>
<evidence type="ECO:0000313" key="4">
    <source>
        <dbReference type="Proteomes" id="UP000289437"/>
    </source>
</evidence>
<feature type="region of interest" description="Disordered" evidence="1">
    <location>
        <begin position="336"/>
        <end position="369"/>
    </location>
</feature>
<feature type="chain" id="PRO_5020605853" description="Thioredoxin domain-containing protein" evidence="2">
    <location>
        <begin position="25"/>
        <end position="452"/>
    </location>
</feature>
<evidence type="ECO:0008006" key="5">
    <source>
        <dbReference type="Google" id="ProtNLM"/>
    </source>
</evidence>
<dbReference type="EMBL" id="RDSM01000001">
    <property type="protein sequence ID" value="RXH57779.1"/>
    <property type="molecule type" value="Genomic_DNA"/>
</dbReference>
<gene>
    <name evidence="3" type="ORF">GRAN_1089</name>
</gene>
<accession>A0A4Q0T6W1</accession>
<keyword evidence="2" id="KW-0732">Signal</keyword>
<keyword evidence="4" id="KW-1185">Reference proteome</keyword>
<feature type="signal peptide" evidence="2">
    <location>
        <begin position="1"/>
        <end position="24"/>
    </location>
</feature>